<evidence type="ECO:0000256" key="2">
    <source>
        <dbReference type="ARBA" id="ARBA00022692"/>
    </source>
</evidence>
<dbReference type="Pfam" id="PF07690">
    <property type="entry name" value="MFS_1"/>
    <property type="match status" value="1"/>
</dbReference>
<evidence type="ECO:0000256" key="4">
    <source>
        <dbReference type="ARBA" id="ARBA00023136"/>
    </source>
</evidence>
<feature type="transmembrane region" description="Helical" evidence="6">
    <location>
        <begin position="512"/>
        <end position="531"/>
    </location>
</feature>
<dbReference type="SUPFAM" id="SSF103473">
    <property type="entry name" value="MFS general substrate transporter"/>
    <property type="match status" value="1"/>
</dbReference>
<dbReference type="PANTHER" id="PTHR23502">
    <property type="entry name" value="MAJOR FACILITATOR SUPERFAMILY"/>
    <property type="match status" value="1"/>
</dbReference>
<feature type="compositionally biased region" description="Basic and acidic residues" evidence="5">
    <location>
        <begin position="12"/>
        <end position="22"/>
    </location>
</feature>
<organism evidence="8 9">
    <name type="scientific">Magnusiomyces paraingens</name>
    <dbReference type="NCBI Taxonomy" id="2606893"/>
    <lineage>
        <taxon>Eukaryota</taxon>
        <taxon>Fungi</taxon>
        <taxon>Dikarya</taxon>
        <taxon>Ascomycota</taxon>
        <taxon>Saccharomycotina</taxon>
        <taxon>Dipodascomycetes</taxon>
        <taxon>Dipodascales</taxon>
        <taxon>Dipodascaceae</taxon>
        <taxon>Magnusiomyces</taxon>
    </lineage>
</organism>
<evidence type="ECO:0000313" key="9">
    <source>
        <dbReference type="Proteomes" id="UP000398389"/>
    </source>
</evidence>
<evidence type="ECO:0000256" key="5">
    <source>
        <dbReference type="SAM" id="MobiDB-lite"/>
    </source>
</evidence>
<comment type="subcellular location">
    <subcellularLocation>
        <location evidence="1">Membrane</location>
        <topology evidence="1">Multi-pass membrane protein</topology>
    </subcellularLocation>
</comment>
<dbReference type="GO" id="GO:0000297">
    <property type="term" value="F:spermine transmembrane transporter activity"/>
    <property type="evidence" value="ECO:0007669"/>
    <property type="project" value="TreeGrafter"/>
</dbReference>
<evidence type="ECO:0000256" key="3">
    <source>
        <dbReference type="ARBA" id="ARBA00022989"/>
    </source>
</evidence>
<reference evidence="8 9" key="1">
    <citation type="submission" date="2019-09" db="EMBL/GenBank/DDBJ databases">
        <authorList>
            <person name="Brejova B."/>
        </authorList>
    </citation>
    <scope>NUCLEOTIDE SEQUENCE [LARGE SCALE GENOMIC DNA]</scope>
</reference>
<dbReference type="InterPro" id="IPR005829">
    <property type="entry name" value="Sugar_transporter_CS"/>
</dbReference>
<feature type="transmembrane region" description="Helical" evidence="6">
    <location>
        <begin position="328"/>
        <end position="352"/>
    </location>
</feature>
<dbReference type="GO" id="GO:0015606">
    <property type="term" value="F:spermidine transmembrane transporter activity"/>
    <property type="evidence" value="ECO:0007669"/>
    <property type="project" value="TreeGrafter"/>
</dbReference>
<dbReference type="EMBL" id="CABVLU010000003">
    <property type="protein sequence ID" value="VVT54233.1"/>
    <property type="molecule type" value="Genomic_DNA"/>
</dbReference>
<dbReference type="InterPro" id="IPR011701">
    <property type="entry name" value="MFS"/>
</dbReference>
<feature type="transmembrane region" description="Helical" evidence="6">
    <location>
        <begin position="134"/>
        <end position="156"/>
    </location>
</feature>
<keyword evidence="9" id="KW-1185">Reference proteome</keyword>
<feature type="transmembrane region" description="Helical" evidence="6">
    <location>
        <begin position="101"/>
        <end position="122"/>
    </location>
</feature>
<proteinExistence type="predicted"/>
<feature type="region of interest" description="Disordered" evidence="5">
    <location>
        <begin position="554"/>
        <end position="586"/>
    </location>
</feature>
<dbReference type="CDD" id="cd17323">
    <property type="entry name" value="MFS_Tpo1_MDR_like"/>
    <property type="match status" value="1"/>
</dbReference>
<feature type="compositionally biased region" description="Acidic residues" evidence="5">
    <location>
        <begin position="81"/>
        <end position="90"/>
    </location>
</feature>
<keyword evidence="2 6" id="KW-0812">Transmembrane</keyword>
<dbReference type="GO" id="GO:0042908">
    <property type="term" value="P:xenobiotic transport"/>
    <property type="evidence" value="ECO:0007669"/>
    <property type="project" value="UniProtKB-ARBA"/>
</dbReference>
<dbReference type="GeneID" id="43582788"/>
<feature type="transmembrane region" description="Helical" evidence="6">
    <location>
        <begin position="194"/>
        <end position="216"/>
    </location>
</feature>
<evidence type="ECO:0000256" key="6">
    <source>
        <dbReference type="SAM" id="Phobius"/>
    </source>
</evidence>
<dbReference type="Proteomes" id="UP000398389">
    <property type="component" value="Unassembled WGS sequence"/>
</dbReference>
<dbReference type="Gene3D" id="1.20.1250.20">
    <property type="entry name" value="MFS general substrate transporter like domains"/>
    <property type="match status" value="1"/>
</dbReference>
<feature type="transmembrane region" description="Helical" evidence="6">
    <location>
        <begin position="449"/>
        <end position="471"/>
    </location>
</feature>
<feature type="compositionally biased region" description="Polar residues" evidence="5">
    <location>
        <begin position="1"/>
        <end position="11"/>
    </location>
</feature>
<sequence length="586" mass="65422">MSNSDIQTQETYGDKPANEKISDSSSDNSNEIYIPENDDIPLSLTEKPQPFHNPKEKEEDEEDHHHAHQHNPDEPVPLESLDWDSPDDPENPQNWSNLKKWVITMTAAFMCLSVTCGSSLFVSGTFDMMVKFHASQTLVLSGLTFYLIGLSLGPVLGAPLSEIFGRKIVYLTSMPISMLFVMGVGLSTNIWSVLILRFFSGFFASPVMAIAGGTISDLWSIEMLGVTMTAFCFAPFAGPVLGPIMGGFAVAAKGWKWTMWISLMLSGVTIPFIIWMPETYKRTIMRRRAKKRGITIQKPKMGLGGFLKLILVLTVLRPLQMLFAREPIVIVLSIYSAFVFAILFGFFEAYPVIYTGVYDMSHSITGLTFIGIGVGLCLGVVVFLSIDRFIFYPTQPDGTRIPKGEDGKPIIPTAESRLLPAKIGAILLPISLFWQAWTARASVHWMAPLAAGVPFGMSLLLIFFSVLLYFMLSYPTIILASALAANNLARYIIASVFPLFTVQMYKRMHISWASSFFAFVALAMMPIPWLFEIYGPRLRAGSYFNRLIAEEERQRKEREEAGEEEDEEDTLSLALARTMSRSESMV</sequence>
<dbReference type="AlphaFoldDB" id="A0A5E8BS57"/>
<keyword evidence="3 6" id="KW-1133">Transmembrane helix</keyword>
<dbReference type="GO" id="GO:0005886">
    <property type="term" value="C:plasma membrane"/>
    <property type="evidence" value="ECO:0007669"/>
    <property type="project" value="TreeGrafter"/>
</dbReference>
<feature type="compositionally biased region" description="Acidic residues" evidence="5">
    <location>
        <begin position="560"/>
        <end position="570"/>
    </location>
</feature>
<protein>
    <recommendedName>
        <fullName evidence="7">Major facilitator superfamily (MFS) profile domain-containing protein</fullName>
    </recommendedName>
</protein>
<dbReference type="RefSeq" id="XP_031854579.1">
    <property type="nucleotide sequence ID" value="XM_031998688.1"/>
</dbReference>
<evidence type="ECO:0000313" key="8">
    <source>
        <dbReference type="EMBL" id="VVT54233.1"/>
    </source>
</evidence>
<dbReference type="OrthoDB" id="3936150at2759"/>
<name>A0A5E8BS57_9ASCO</name>
<feature type="region of interest" description="Disordered" evidence="5">
    <location>
        <begin position="1"/>
        <end position="91"/>
    </location>
</feature>
<evidence type="ECO:0000256" key="1">
    <source>
        <dbReference type="ARBA" id="ARBA00004141"/>
    </source>
</evidence>
<feature type="transmembrane region" description="Helical" evidence="6">
    <location>
        <begin position="418"/>
        <end position="437"/>
    </location>
</feature>
<feature type="transmembrane region" description="Helical" evidence="6">
    <location>
        <begin position="168"/>
        <end position="188"/>
    </location>
</feature>
<gene>
    <name evidence="8" type="ORF">SAPINGB_P003973</name>
</gene>
<feature type="transmembrane region" description="Helical" evidence="6">
    <location>
        <begin position="257"/>
        <end position="280"/>
    </location>
</feature>
<keyword evidence="4 6" id="KW-0472">Membrane</keyword>
<dbReference type="PANTHER" id="PTHR23502:SF38">
    <property type="entry name" value="POLYAMINE TRANSPORTER 4"/>
    <property type="match status" value="1"/>
</dbReference>
<evidence type="ECO:0000259" key="7">
    <source>
        <dbReference type="PROSITE" id="PS50850"/>
    </source>
</evidence>
<feature type="transmembrane region" description="Helical" evidence="6">
    <location>
        <begin position="364"/>
        <end position="386"/>
    </location>
</feature>
<dbReference type="InterPro" id="IPR020846">
    <property type="entry name" value="MFS_dom"/>
</dbReference>
<dbReference type="InterPro" id="IPR036259">
    <property type="entry name" value="MFS_trans_sf"/>
</dbReference>
<feature type="transmembrane region" description="Helical" evidence="6">
    <location>
        <begin position="228"/>
        <end position="251"/>
    </location>
</feature>
<accession>A0A5E8BS57</accession>
<feature type="transmembrane region" description="Helical" evidence="6">
    <location>
        <begin position="477"/>
        <end position="500"/>
    </location>
</feature>
<feature type="domain" description="Major facilitator superfamily (MFS) profile" evidence="7">
    <location>
        <begin position="103"/>
        <end position="538"/>
    </location>
</feature>
<dbReference type="GO" id="GO:0140115">
    <property type="term" value="P:export across plasma membrane"/>
    <property type="evidence" value="ECO:0007669"/>
    <property type="project" value="UniProtKB-ARBA"/>
</dbReference>
<dbReference type="PROSITE" id="PS00216">
    <property type="entry name" value="SUGAR_TRANSPORT_1"/>
    <property type="match status" value="1"/>
</dbReference>
<dbReference type="PROSITE" id="PS50850">
    <property type="entry name" value="MFS"/>
    <property type="match status" value="1"/>
</dbReference>